<evidence type="ECO:0000259" key="2">
    <source>
        <dbReference type="PROSITE" id="PS50842"/>
    </source>
</evidence>
<dbReference type="SUPFAM" id="SSF50685">
    <property type="entry name" value="Barwin-like endoglucanases"/>
    <property type="match status" value="1"/>
</dbReference>
<dbReference type="Pfam" id="PF03330">
    <property type="entry name" value="DPBB_1"/>
    <property type="match status" value="1"/>
</dbReference>
<dbReference type="PANTHER" id="PTHR47295">
    <property type="entry name" value="EG45-LIKE DOMAIN CONTAINING PROTEIN 1-RELATED"/>
    <property type="match status" value="1"/>
</dbReference>
<comment type="caution">
    <text evidence="3">The sequence shown here is derived from an EMBL/GenBank/DDBJ whole genome shotgun (WGS) entry which is preliminary data.</text>
</comment>
<dbReference type="InterPro" id="IPR044206">
    <property type="entry name" value="EGC1/2"/>
</dbReference>
<reference evidence="3" key="1">
    <citation type="submission" date="2022-02" db="EMBL/GenBank/DDBJ databases">
        <authorList>
            <person name="Henning P.M."/>
            <person name="McCubbin A.G."/>
            <person name="Shore J.S."/>
        </authorList>
    </citation>
    <scope>NUCLEOTIDE SEQUENCE</scope>
    <source>
        <strain evidence="3">F60SS</strain>
        <tissue evidence="3">Leaves</tissue>
    </source>
</reference>
<dbReference type="OrthoDB" id="623670at2759"/>
<keyword evidence="1" id="KW-0732">Signal</keyword>
<gene>
    <name evidence="3" type="ORF">Tsubulata_026564</name>
</gene>
<dbReference type="InterPro" id="IPR036908">
    <property type="entry name" value="RlpA-like_sf"/>
</dbReference>
<dbReference type="CDD" id="cd22269">
    <property type="entry name" value="DPBB_EG45-like"/>
    <property type="match status" value="1"/>
</dbReference>
<proteinExistence type="predicted"/>
<dbReference type="SMART" id="SM00837">
    <property type="entry name" value="DPBB_1"/>
    <property type="match status" value="1"/>
</dbReference>
<feature type="domain" description="Expansin-like EG45" evidence="2">
    <location>
        <begin position="27"/>
        <end position="128"/>
    </location>
</feature>
<protein>
    <recommendedName>
        <fullName evidence="2">Expansin-like EG45 domain-containing protein</fullName>
    </recommendedName>
</protein>
<dbReference type="EMBL" id="JAKUCV010003195">
    <property type="protein sequence ID" value="KAJ4839770.1"/>
    <property type="molecule type" value="Genomic_DNA"/>
</dbReference>
<sequence length="128" mass="13679">MGSVATRVLAMVGILLCLTSAAVASQGKAVFHLNNTPSACYENQDKGNMIAGVSDALWDGRRACGRRYRVRCIGAANKMPRPCRAGSVVVTVVDYCAYCKGDINLSKYAFSQIANPEAGIVVVQYDQV</sequence>
<accession>A0A9Q0FXZ2</accession>
<dbReference type="PANTHER" id="PTHR47295:SF5">
    <property type="entry name" value="EG45-LIKE DOMAIN CONTAINING PROTEIN 2"/>
    <property type="match status" value="1"/>
</dbReference>
<dbReference type="Gene3D" id="2.40.40.10">
    <property type="entry name" value="RlpA-like domain"/>
    <property type="match status" value="1"/>
</dbReference>
<evidence type="ECO:0000256" key="1">
    <source>
        <dbReference type="SAM" id="SignalP"/>
    </source>
</evidence>
<dbReference type="Proteomes" id="UP001141552">
    <property type="component" value="Unassembled WGS sequence"/>
</dbReference>
<dbReference type="PROSITE" id="PS50842">
    <property type="entry name" value="EXPANSIN_EG45"/>
    <property type="match status" value="1"/>
</dbReference>
<dbReference type="InterPro" id="IPR007112">
    <property type="entry name" value="Expansin/allergen_DPBB_dom"/>
</dbReference>
<keyword evidence="4" id="KW-1185">Reference proteome</keyword>
<dbReference type="GO" id="GO:0048046">
    <property type="term" value="C:apoplast"/>
    <property type="evidence" value="ECO:0007669"/>
    <property type="project" value="InterPro"/>
</dbReference>
<evidence type="ECO:0000313" key="3">
    <source>
        <dbReference type="EMBL" id="KAJ4839770.1"/>
    </source>
</evidence>
<dbReference type="InterPro" id="IPR009009">
    <property type="entry name" value="RlpA-like_DPBB"/>
</dbReference>
<reference evidence="3" key="2">
    <citation type="journal article" date="2023" name="Plants (Basel)">
        <title>Annotation of the Turnera subulata (Passifloraceae) Draft Genome Reveals the S-Locus Evolved after the Divergence of Turneroideae from Passifloroideae in a Stepwise Manner.</title>
        <authorList>
            <person name="Henning P.M."/>
            <person name="Roalson E.H."/>
            <person name="Mir W."/>
            <person name="McCubbin A.G."/>
            <person name="Shore J.S."/>
        </authorList>
    </citation>
    <scope>NUCLEOTIDE SEQUENCE</scope>
    <source>
        <strain evidence="3">F60SS</strain>
    </source>
</reference>
<dbReference type="AlphaFoldDB" id="A0A9Q0FXZ2"/>
<feature type="signal peptide" evidence="1">
    <location>
        <begin position="1"/>
        <end position="24"/>
    </location>
</feature>
<dbReference type="GO" id="GO:0009627">
    <property type="term" value="P:systemic acquired resistance"/>
    <property type="evidence" value="ECO:0007669"/>
    <property type="project" value="InterPro"/>
</dbReference>
<evidence type="ECO:0000313" key="4">
    <source>
        <dbReference type="Proteomes" id="UP001141552"/>
    </source>
</evidence>
<name>A0A9Q0FXZ2_9ROSI</name>
<feature type="chain" id="PRO_5040252566" description="Expansin-like EG45 domain-containing protein" evidence="1">
    <location>
        <begin position="25"/>
        <end position="128"/>
    </location>
</feature>
<organism evidence="3 4">
    <name type="scientific">Turnera subulata</name>
    <dbReference type="NCBI Taxonomy" id="218843"/>
    <lineage>
        <taxon>Eukaryota</taxon>
        <taxon>Viridiplantae</taxon>
        <taxon>Streptophyta</taxon>
        <taxon>Embryophyta</taxon>
        <taxon>Tracheophyta</taxon>
        <taxon>Spermatophyta</taxon>
        <taxon>Magnoliopsida</taxon>
        <taxon>eudicotyledons</taxon>
        <taxon>Gunneridae</taxon>
        <taxon>Pentapetalae</taxon>
        <taxon>rosids</taxon>
        <taxon>fabids</taxon>
        <taxon>Malpighiales</taxon>
        <taxon>Passifloraceae</taxon>
        <taxon>Turnera</taxon>
    </lineage>
</organism>